<protein>
    <recommendedName>
        <fullName evidence="1">G-protein coupled receptors family 2 profile 1 domain-containing protein</fullName>
    </recommendedName>
</protein>
<evidence type="ECO:0000259" key="1">
    <source>
        <dbReference type="SMART" id="SM00008"/>
    </source>
</evidence>
<dbReference type="Gene3D" id="2.10.25.10">
    <property type="entry name" value="Laminin"/>
    <property type="match status" value="1"/>
</dbReference>
<name>A0A1B8Y928_XENTR</name>
<accession>A0A1B8Y928</accession>
<dbReference type="GO" id="GO:0016020">
    <property type="term" value="C:membrane"/>
    <property type="evidence" value="ECO:0007669"/>
    <property type="project" value="InterPro"/>
</dbReference>
<dbReference type="GO" id="GO:0004930">
    <property type="term" value="F:G protein-coupled receptor activity"/>
    <property type="evidence" value="ECO:0007669"/>
    <property type="project" value="InterPro"/>
</dbReference>
<reference evidence="2" key="3">
    <citation type="submission" date="2016-05" db="EMBL/GenBank/DDBJ databases">
        <title>WGS assembly of Xenopus tropicalis.</title>
        <authorList>
            <person name="Sessions A."/>
            <person name="Jenkins J."/>
            <person name="Mitros T."/>
            <person name="Lyons J.T."/>
            <person name="Dichmann D.S."/>
            <person name="Robert J."/>
            <person name="Harland R.M."/>
            <person name="Rokhsar D.S."/>
        </authorList>
    </citation>
    <scope>NUCLEOTIDE SEQUENCE</scope>
    <source>
        <strain evidence="2">Nigerian</strain>
    </source>
</reference>
<reference evidence="2" key="2">
    <citation type="journal article" date="2010" name="Science">
        <title>The genome of the Western clawed frog Xenopus tropicalis.</title>
        <authorList>
            <person name="Hellsten U."/>
            <person name="Harland R.M."/>
            <person name="Gilchrist M.J."/>
            <person name="Hendrix D."/>
            <person name="Jurka J."/>
            <person name="Kapitonov V."/>
            <person name="Ovcharenko I."/>
            <person name="Putnam N.H."/>
            <person name="Shu S."/>
            <person name="Taher L."/>
            <person name="Blitz I.L."/>
            <person name="Blumberg B."/>
            <person name="Dichmann D.S."/>
            <person name="Dubchak I."/>
            <person name="Amaya E."/>
            <person name="Detter J.C."/>
            <person name="Fletcher R."/>
            <person name="Gerhard D.S."/>
            <person name="Goodstein D."/>
            <person name="Graves T."/>
            <person name="Grigoriev I.V."/>
            <person name="Grimwood J."/>
            <person name="Kawashima T."/>
            <person name="Lindquist E."/>
            <person name="Lucas S.M."/>
            <person name="Mead P.E."/>
            <person name="Mitros T."/>
            <person name="Ogino H."/>
            <person name="Ohta Y."/>
            <person name="Poliakov A.V."/>
            <person name="Pollet N."/>
            <person name="Robert J."/>
            <person name="Salamov A."/>
            <person name="Sater A.K."/>
            <person name="Schmutz J."/>
            <person name="Terry A."/>
            <person name="Vize P.D."/>
            <person name="Warren W.C."/>
            <person name="Wells D."/>
            <person name="Wills A."/>
            <person name="Wilson R.K."/>
            <person name="Zimmerman L.B."/>
            <person name="Zorn A.M."/>
            <person name="Grainger R."/>
            <person name="Grammer T."/>
            <person name="Khokha M.K."/>
            <person name="Richardson P.M."/>
            <person name="Rokhsar D.S."/>
        </authorList>
    </citation>
    <scope>NUCLEOTIDE SEQUENCE [LARGE SCALE GENOMIC DNA]</scope>
    <source>
        <strain evidence="2">Nigerian</strain>
    </source>
</reference>
<dbReference type="AlphaFoldDB" id="A0A1B8Y928"/>
<reference evidence="2" key="1">
    <citation type="submission" date="2009-11" db="EMBL/GenBank/DDBJ databases">
        <authorList>
            <consortium name="US DOE Joint Genome Institute (JGI-PGF)"/>
            <person name="Ottilar R."/>
            <person name="Schmutz J."/>
            <person name="Salamov A."/>
            <person name="Cheng J.F."/>
            <person name="Lucas S."/>
            <person name="Pitluck S."/>
            <person name="Gundlach H."/>
            <person name="Guo Y."/>
            <person name="Haberer G."/>
            <person name="Nasrallah J."/>
            <person name="Mayer K.F.X."/>
            <person name="van de Peer Y."/>
            <person name="Weigel D."/>
            <person name="Grigoriev I.V."/>
        </authorList>
    </citation>
    <scope>NUCLEOTIDE SEQUENCE</scope>
    <source>
        <strain evidence="2">Nigerian</strain>
    </source>
</reference>
<dbReference type="SMART" id="SM00008">
    <property type="entry name" value="HormR"/>
    <property type="match status" value="1"/>
</dbReference>
<dbReference type="InterPro" id="IPR001879">
    <property type="entry name" value="GPCR_2_extracellular_dom"/>
</dbReference>
<dbReference type="CDD" id="cd00055">
    <property type="entry name" value="EGF_Lam"/>
    <property type="match status" value="1"/>
</dbReference>
<evidence type="ECO:0000313" key="2">
    <source>
        <dbReference type="EMBL" id="OCA19510.1"/>
    </source>
</evidence>
<feature type="domain" description="G-protein coupled receptors family 2 profile 1" evidence="1">
    <location>
        <begin position="118"/>
        <end position="173"/>
    </location>
</feature>
<organism evidence="2">
    <name type="scientific">Xenopus tropicalis</name>
    <name type="common">Western clawed frog</name>
    <name type="synonym">Silurana tropicalis</name>
    <dbReference type="NCBI Taxonomy" id="8364"/>
    <lineage>
        <taxon>Eukaryota</taxon>
        <taxon>Metazoa</taxon>
        <taxon>Chordata</taxon>
        <taxon>Craniata</taxon>
        <taxon>Vertebrata</taxon>
        <taxon>Euteleostomi</taxon>
        <taxon>Amphibia</taxon>
        <taxon>Batrachia</taxon>
        <taxon>Anura</taxon>
        <taxon>Pipoidea</taxon>
        <taxon>Pipidae</taxon>
        <taxon>Xenopodinae</taxon>
        <taxon>Xenopus</taxon>
        <taxon>Silurana</taxon>
    </lineage>
</organism>
<dbReference type="InterPro" id="IPR002049">
    <property type="entry name" value="LE_dom"/>
</dbReference>
<dbReference type="Pfam" id="PF00053">
    <property type="entry name" value="EGF_laminin"/>
    <property type="match status" value="1"/>
</dbReference>
<dbReference type="SUPFAM" id="SSF57196">
    <property type="entry name" value="EGF/Laminin"/>
    <property type="match status" value="1"/>
</dbReference>
<proteinExistence type="predicted"/>
<dbReference type="EMBL" id="KV460376">
    <property type="protein sequence ID" value="OCA19510.1"/>
    <property type="molecule type" value="Genomic_DNA"/>
</dbReference>
<gene>
    <name evidence="2" type="ORF">XENTR_v90028725mg</name>
</gene>
<sequence length="217" mass="24620">MELRDVHSGCEKRYVKSINQDYGIYQGLEIGLLADTLDSFKKRLDGFLARYYGENCVNVCQLNPCENRGVCRHQEFHYRPKGSETCLPCDCYPIGSSSRACDQETGQCYCRPGLIGLIYDGCPKTSTAGVWWPRTKFGVPAAVPCPLPCWLKEKGWLEPDLFNCTYSAFVELSSMRNETEHNRSQEARLASAFSDRPDVSVHPRRVQVNRHTGCTIY</sequence>